<dbReference type="InterPro" id="IPR036942">
    <property type="entry name" value="Beta-barrel_TonB_sf"/>
</dbReference>
<comment type="similarity">
    <text evidence="2 14 15">Belongs to the TonB-dependent receptor family.</text>
</comment>
<keyword evidence="5" id="KW-0410">Iron transport</keyword>
<feature type="domain" description="TonB-dependent receptor-like beta-barrel" evidence="17">
    <location>
        <begin position="265"/>
        <end position="697"/>
    </location>
</feature>
<dbReference type="InterPro" id="IPR012910">
    <property type="entry name" value="Plug_dom"/>
</dbReference>
<dbReference type="InterPro" id="IPR037066">
    <property type="entry name" value="Plug_dom_sf"/>
</dbReference>
<dbReference type="RefSeq" id="WP_142591267.1">
    <property type="nucleotide sequence ID" value="NZ_CABFWF030000001.1"/>
</dbReference>
<evidence type="ECO:0000256" key="3">
    <source>
        <dbReference type="ARBA" id="ARBA00022448"/>
    </source>
</evidence>
<keyword evidence="8" id="KW-0408">Iron</keyword>
<feature type="signal peptide" evidence="16">
    <location>
        <begin position="1"/>
        <end position="32"/>
    </location>
</feature>
<evidence type="ECO:0000256" key="13">
    <source>
        <dbReference type="ARBA" id="ARBA00023237"/>
    </source>
</evidence>
<comment type="subcellular location">
    <subcellularLocation>
        <location evidence="1 14">Cell outer membrane</location>
        <topology evidence="1 14">Multi-pass membrane protein</topology>
    </subcellularLocation>
</comment>
<dbReference type="Pfam" id="PF07715">
    <property type="entry name" value="Plug"/>
    <property type="match status" value="1"/>
</dbReference>
<evidence type="ECO:0000256" key="8">
    <source>
        <dbReference type="ARBA" id="ARBA00023004"/>
    </source>
</evidence>
<evidence type="ECO:0000256" key="5">
    <source>
        <dbReference type="ARBA" id="ARBA00022496"/>
    </source>
</evidence>
<evidence type="ECO:0000259" key="18">
    <source>
        <dbReference type="Pfam" id="PF07715"/>
    </source>
</evidence>
<reference evidence="19 20" key="1">
    <citation type="submission" date="2020-11" db="EMBL/GenBank/DDBJ databases">
        <authorList>
            <person name="Lassalle F."/>
        </authorList>
    </citation>
    <scope>NUCLEOTIDE SEQUENCE [LARGE SCALE GENOMIC DNA]</scope>
    <source>
        <strain evidence="19 20">JC140</strain>
    </source>
</reference>
<dbReference type="InterPro" id="IPR000531">
    <property type="entry name" value="Beta-barrel_TonB"/>
</dbReference>
<evidence type="ECO:0000256" key="7">
    <source>
        <dbReference type="ARBA" id="ARBA00022729"/>
    </source>
</evidence>
<evidence type="ECO:0000256" key="11">
    <source>
        <dbReference type="ARBA" id="ARBA00023136"/>
    </source>
</evidence>
<dbReference type="Gene3D" id="2.40.170.20">
    <property type="entry name" value="TonB-dependent receptor, beta-barrel domain"/>
    <property type="match status" value="1"/>
</dbReference>
<evidence type="ECO:0000256" key="6">
    <source>
        <dbReference type="ARBA" id="ARBA00022692"/>
    </source>
</evidence>
<dbReference type="PANTHER" id="PTHR32552:SF68">
    <property type="entry name" value="FERRICHROME OUTER MEMBRANE TRANSPORTER_PHAGE RECEPTOR"/>
    <property type="match status" value="1"/>
</dbReference>
<dbReference type="CDD" id="cd01347">
    <property type="entry name" value="ligand_gated_channel"/>
    <property type="match status" value="1"/>
</dbReference>
<keyword evidence="3 14" id="KW-0813">Transport</keyword>
<dbReference type="NCBIfam" id="NF010651">
    <property type="entry name" value="PRK14050.1"/>
    <property type="match status" value="1"/>
</dbReference>
<gene>
    <name evidence="19" type="ORF">REJC140_00473</name>
</gene>
<evidence type="ECO:0000256" key="15">
    <source>
        <dbReference type="RuleBase" id="RU003357"/>
    </source>
</evidence>
<sequence length="728" mass="79834">MTTCDLKVKTGLLKAGAAVAAIAAVMPGPARAQDTQLQTIVIETEGAGDSQSAVAPLKGYVAKTSSAGSKGDTPVNEIPQSVSVIGQQEFQDRGVTNKVDELLRYTPGVVSQPFGSDPDTDWYFIRGFDATQTGVYLDNLNLFSYGFGGFQIDPFMLERIDVLKGPSSVLYGGANPGGLINMVRKRPTDEPLYYTETGINSNGNAFFGFDFSDAVSEDGTMRYRLTGKVAGGDNYSDYSEDLRGFIMPQLTVSPDDATKLTVWGYLGGLDQVHTGNGFFPYVGTVVDAPFGRIDRDFFVGEPDIDEGRYTQKMVGYEVEHEFDIGWKLSQNLRYSHLDKHEIGPYGNGYVNTTDPTAPYYYWMGRIGFEGETEADSFAVDNRAEREFEFGGATHNVIAGLDYKYYKLDHVQRWPTWPTTATPIDPTDPVYGVAQPANDIQIDQVVTQKQLGLYLQDQIHFGQGWLLTLNGRHDWVSTDSDAVVGTIYDTTDRAFSSRAGLAYEFDNGLTPYVSVASFFNPLIGTGVSGALEPEEGYQVEGGVKYEPAFVDGSITASVFHITKENYTVTDPATFAQDQLGEVESRGFELEGKFNIDENWKLLASLAYTDVEIVKNDLNPSLVGNSPYITPEMTAALWVDYAFTTDALEGLSIGAGVRYLGESWADEANTEKVPAATLFDAAIRYQKNDWTASLNVANLFDKKYVSGCQGLTVCGYGEARTVTFKLSKTW</sequence>
<protein>
    <submittedName>
        <fullName evidence="19">TonB-dependent siderophore receptor</fullName>
    </submittedName>
</protein>
<evidence type="ECO:0000259" key="17">
    <source>
        <dbReference type="Pfam" id="PF00593"/>
    </source>
</evidence>
<keyword evidence="13 14" id="KW-0998">Cell outer membrane</keyword>
<evidence type="ECO:0000313" key="20">
    <source>
        <dbReference type="Proteomes" id="UP000606921"/>
    </source>
</evidence>
<evidence type="ECO:0000256" key="16">
    <source>
        <dbReference type="SAM" id="SignalP"/>
    </source>
</evidence>
<dbReference type="Pfam" id="PF00593">
    <property type="entry name" value="TonB_dep_Rec_b-barrel"/>
    <property type="match status" value="1"/>
</dbReference>
<evidence type="ECO:0000256" key="2">
    <source>
        <dbReference type="ARBA" id="ARBA00009810"/>
    </source>
</evidence>
<evidence type="ECO:0000313" key="19">
    <source>
        <dbReference type="EMBL" id="CAD7024436.1"/>
    </source>
</evidence>
<evidence type="ECO:0000256" key="14">
    <source>
        <dbReference type="PROSITE-ProRule" id="PRU01360"/>
    </source>
</evidence>
<keyword evidence="7 16" id="KW-0732">Signal</keyword>
<dbReference type="PANTHER" id="PTHR32552">
    <property type="entry name" value="FERRICHROME IRON RECEPTOR-RELATED"/>
    <property type="match status" value="1"/>
</dbReference>
<comment type="caution">
    <text evidence="19">The sequence shown here is derived from an EMBL/GenBank/DDBJ whole genome shotgun (WGS) entry which is preliminary data.</text>
</comment>
<keyword evidence="20" id="KW-1185">Reference proteome</keyword>
<dbReference type="NCBIfam" id="TIGR01783">
    <property type="entry name" value="TonB-siderophor"/>
    <property type="match status" value="1"/>
</dbReference>
<evidence type="ECO:0000256" key="10">
    <source>
        <dbReference type="ARBA" id="ARBA00023077"/>
    </source>
</evidence>
<evidence type="ECO:0000256" key="1">
    <source>
        <dbReference type="ARBA" id="ARBA00004571"/>
    </source>
</evidence>
<keyword evidence="10 15" id="KW-0798">TonB box</keyword>
<dbReference type="InterPro" id="IPR039426">
    <property type="entry name" value="TonB-dep_rcpt-like"/>
</dbReference>
<name>A0ABM8PEE5_9HYPH</name>
<dbReference type="PROSITE" id="PS52016">
    <property type="entry name" value="TONB_DEPENDENT_REC_3"/>
    <property type="match status" value="1"/>
</dbReference>
<feature type="domain" description="TonB-dependent receptor plug" evidence="18">
    <location>
        <begin position="75"/>
        <end position="178"/>
    </location>
</feature>
<keyword evidence="6 14" id="KW-0812">Transmembrane</keyword>
<dbReference type="InterPro" id="IPR010105">
    <property type="entry name" value="TonB_sidphr_rcpt"/>
</dbReference>
<evidence type="ECO:0000256" key="9">
    <source>
        <dbReference type="ARBA" id="ARBA00023065"/>
    </source>
</evidence>
<proteinExistence type="inferred from homology"/>
<dbReference type="EMBL" id="CABFWF030000001">
    <property type="protein sequence ID" value="CAD7024436.1"/>
    <property type="molecule type" value="Genomic_DNA"/>
</dbReference>
<keyword evidence="4 14" id="KW-1134">Transmembrane beta strand</keyword>
<keyword evidence="11 14" id="KW-0472">Membrane</keyword>
<keyword evidence="9" id="KW-0406">Ion transport</keyword>
<feature type="chain" id="PRO_5045432086" evidence="16">
    <location>
        <begin position="33"/>
        <end position="728"/>
    </location>
</feature>
<evidence type="ECO:0000256" key="12">
    <source>
        <dbReference type="ARBA" id="ARBA00023170"/>
    </source>
</evidence>
<dbReference type="SUPFAM" id="SSF56935">
    <property type="entry name" value="Porins"/>
    <property type="match status" value="1"/>
</dbReference>
<evidence type="ECO:0000256" key="4">
    <source>
        <dbReference type="ARBA" id="ARBA00022452"/>
    </source>
</evidence>
<organism evidence="19 20">
    <name type="scientific">Pseudorhizobium endolithicum</name>
    <dbReference type="NCBI Taxonomy" id="1191678"/>
    <lineage>
        <taxon>Bacteria</taxon>
        <taxon>Pseudomonadati</taxon>
        <taxon>Pseudomonadota</taxon>
        <taxon>Alphaproteobacteria</taxon>
        <taxon>Hyphomicrobiales</taxon>
        <taxon>Rhizobiaceae</taxon>
        <taxon>Rhizobium/Agrobacterium group</taxon>
        <taxon>Pseudorhizobium</taxon>
    </lineage>
</organism>
<dbReference type="Proteomes" id="UP000606921">
    <property type="component" value="Unassembled WGS sequence"/>
</dbReference>
<keyword evidence="12 19" id="KW-0675">Receptor</keyword>
<dbReference type="Gene3D" id="2.170.130.10">
    <property type="entry name" value="TonB-dependent receptor, plug domain"/>
    <property type="match status" value="1"/>
</dbReference>
<accession>A0ABM8PEE5</accession>